<dbReference type="PROSITE" id="PS01231">
    <property type="entry name" value="TRMA_2"/>
    <property type="match status" value="1"/>
</dbReference>
<dbReference type="GO" id="GO:0051539">
    <property type="term" value="F:4 iron, 4 sulfur cluster binding"/>
    <property type="evidence" value="ECO:0007669"/>
    <property type="project" value="UniProtKB-KW"/>
</dbReference>
<feature type="region of interest" description="Disordered" evidence="12">
    <location>
        <begin position="1"/>
        <end position="30"/>
    </location>
</feature>
<evidence type="ECO:0000313" key="14">
    <source>
        <dbReference type="Proteomes" id="UP000054363"/>
    </source>
</evidence>
<dbReference type="GO" id="GO:0003723">
    <property type="term" value="F:RNA binding"/>
    <property type="evidence" value="ECO:0007669"/>
    <property type="project" value="InterPro"/>
</dbReference>
<feature type="binding site" evidence="9">
    <location>
        <position position="352"/>
    </location>
    <ligand>
        <name>S-adenosyl-L-methionine</name>
        <dbReference type="ChEBI" id="CHEBI:59789"/>
    </ligand>
</feature>
<dbReference type="PROSITE" id="PS01230">
    <property type="entry name" value="TRMA_1"/>
    <property type="match status" value="1"/>
</dbReference>
<keyword evidence="5 9" id="KW-0949">S-adenosyl-L-methionine</keyword>
<feature type="binding site" evidence="9 10">
    <location>
        <position position="326"/>
    </location>
    <ligand>
        <name>S-adenosyl-L-methionine</name>
        <dbReference type="ChEBI" id="CHEBI:59789"/>
    </ligand>
</feature>
<comment type="function">
    <text evidence="9">Catalyzes the formation of 5-methyl-uridine at position 1939 (m5U1939) in 23S rRNA.</text>
</comment>
<comment type="similarity">
    <text evidence="9">Belongs to the class I-like SAM-binding methyltransferase superfamily. RNA M5U methyltransferase family. RlmD subfamily.</text>
</comment>
<dbReference type="Gene3D" id="3.40.50.150">
    <property type="entry name" value="Vaccinia Virus protein VP39"/>
    <property type="match status" value="1"/>
</dbReference>
<dbReference type="SUPFAM" id="SSF53335">
    <property type="entry name" value="S-adenosyl-L-methionine-dependent methyltransferases"/>
    <property type="match status" value="1"/>
</dbReference>
<evidence type="ECO:0000313" key="13">
    <source>
        <dbReference type="EMBL" id="KFZ31740.1"/>
    </source>
</evidence>
<dbReference type="Gene3D" id="2.40.50.1070">
    <property type="match status" value="1"/>
</dbReference>
<dbReference type="EMBL" id="JPER01000001">
    <property type="protein sequence ID" value="KFZ31740.1"/>
    <property type="molecule type" value="Genomic_DNA"/>
</dbReference>
<evidence type="ECO:0000256" key="5">
    <source>
        <dbReference type="ARBA" id="ARBA00022691"/>
    </source>
</evidence>
<keyword evidence="3 9" id="KW-0489">Methyltransferase</keyword>
<keyword evidence="14" id="KW-1185">Reference proteome</keyword>
<dbReference type="Pfam" id="PF05958">
    <property type="entry name" value="tRNA_U5-meth_tr"/>
    <property type="match status" value="2"/>
</dbReference>
<keyword evidence="6 9" id="KW-0479">Metal-binding</keyword>
<proteinExistence type="inferred from homology"/>
<dbReference type="Proteomes" id="UP000054363">
    <property type="component" value="Unassembled WGS sequence"/>
</dbReference>
<reference evidence="13 14" key="1">
    <citation type="submission" date="2014-06" db="EMBL/GenBank/DDBJ databases">
        <title>The draft genome sequence of Idiomarina salinarum ISL-52.</title>
        <authorList>
            <person name="Du J."/>
            <person name="Shao Z."/>
        </authorList>
    </citation>
    <scope>NUCLEOTIDE SEQUENCE [LARGE SCALE GENOMIC DNA]</scope>
    <source>
        <strain evidence="13 14">ISL-52</strain>
    </source>
</reference>
<name>A0A094IVM7_9GAMM</name>
<evidence type="ECO:0000256" key="2">
    <source>
        <dbReference type="ARBA" id="ARBA00022552"/>
    </source>
</evidence>
<dbReference type="EC" id="2.1.1.190" evidence="9"/>
<feature type="active site" description="Nucleophile" evidence="9 10">
    <location>
        <position position="399"/>
    </location>
</feature>
<feature type="binding site" evidence="9 10">
    <location>
        <position position="373"/>
    </location>
    <ligand>
        <name>S-adenosyl-L-methionine</name>
        <dbReference type="ChEBI" id="CHEBI:59789"/>
    </ligand>
</feature>
<keyword evidence="4 9" id="KW-0808">Transferase</keyword>
<evidence type="ECO:0000256" key="1">
    <source>
        <dbReference type="ARBA" id="ARBA00022485"/>
    </source>
</evidence>
<feature type="binding site" evidence="9 10">
    <location>
        <position position="305"/>
    </location>
    <ligand>
        <name>S-adenosyl-L-methionine</name>
        <dbReference type="ChEBI" id="CHEBI:59789"/>
    </ligand>
</feature>
<evidence type="ECO:0000256" key="10">
    <source>
        <dbReference type="PROSITE-ProRule" id="PRU01024"/>
    </source>
</evidence>
<feature type="binding site" evidence="9">
    <location>
        <position position="85"/>
    </location>
    <ligand>
        <name>[4Fe-4S] cluster</name>
        <dbReference type="ChEBI" id="CHEBI:49883"/>
    </ligand>
</feature>
<dbReference type="NCBIfam" id="NF009639">
    <property type="entry name" value="PRK13168.1"/>
    <property type="match status" value="1"/>
</dbReference>
<dbReference type="InterPro" id="IPR012340">
    <property type="entry name" value="NA-bd_OB-fold"/>
</dbReference>
<dbReference type="eggNOG" id="COG2265">
    <property type="taxonomic scope" value="Bacteria"/>
</dbReference>
<feature type="binding site" evidence="9">
    <location>
        <position position="167"/>
    </location>
    <ligand>
        <name>[4Fe-4S] cluster</name>
        <dbReference type="ChEBI" id="CHEBI:49883"/>
    </ligand>
</feature>
<evidence type="ECO:0000256" key="8">
    <source>
        <dbReference type="ARBA" id="ARBA00023014"/>
    </source>
</evidence>
<comment type="catalytic activity">
    <reaction evidence="9">
        <text>uridine(1939) in 23S rRNA + S-adenosyl-L-methionine = 5-methyluridine(1939) in 23S rRNA + S-adenosyl-L-homocysteine + H(+)</text>
        <dbReference type="Rhea" id="RHEA:42908"/>
        <dbReference type="Rhea" id="RHEA-COMP:10278"/>
        <dbReference type="Rhea" id="RHEA-COMP:10279"/>
        <dbReference type="ChEBI" id="CHEBI:15378"/>
        <dbReference type="ChEBI" id="CHEBI:57856"/>
        <dbReference type="ChEBI" id="CHEBI:59789"/>
        <dbReference type="ChEBI" id="CHEBI:65315"/>
        <dbReference type="ChEBI" id="CHEBI:74447"/>
        <dbReference type="EC" id="2.1.1.190"/>
    </reaction>
</comment>
<dbReference type="RefSeq" id="WP_034774154.1">
    <property type="nucleotide sequence ID" value="NZ_JPER01000001.1"/>
</dbReference>
<dbReference type="HAMAP" id="MF_01010">
    <property type="entry name" value="23SrRNA_methyltr_RlmD"/>
    <property type="match status" value="1"/>
</dbReference>
<feature type="active site" evidence="11">
    <location>
        <position position="399"/>
    </location>
</feature>
<dbReference type="InterPro" id="IPR030390">
    <property type="entry name" value="MeTrfase_TrmA_AS"/>
</dbReference>
<evidence type="ECO:0000256" key="12">
    <source>
        <dbReference type="SAM" id="MobiDB-lite"/>
    </source>
</evidence>
<dbReference type="InterPro" id="IPR029063">
    <property type="entry name" value="SAM-dependent_MTases_sf"/>
</dbReference>
<evidence type="ECO:0000256" key="11">
    <source>
        <dbReference type="PROSITE-ProRule" id="PRU10015"/>
    </source>
</evidence>
<feature type="binding site" evidence="9">
    <location>
        <position position="88"/>
    </location>
    <ligand>
        <name>[4Fe-4S] cluster</name>
        <dbReference type="ChEBI" id="CHEBI:49883"/>
    </ligand>
</feature>
<organism evidence="13 14">
    <name type="scientific">Pseudidiomarina salinarum</name>
    <dbReference type="NCBI Taxonomy" id="435908"/>
    <lineage>
        <taxon>Bacteria</taxon>
        <taxon>Pseudomonadati</taxon>
        <taxon>Pseudomonadota</taxon>
        <taxon>Gammaproteobacteria</taxon>
        <taxon>Alteromonadales</taxon>
        <taxon>Idiomarinaceae</taxon>
        <taxon>Pseudidiomarina</taxon>
    </lineage>
</organism>
<evidence type="ECO:0000256" key="6">
    <source>
        <dbReference type="ARBA" id="ARBA00022723"/>
    </source>
</evidence>
<protein>
    <recommendedName>
        <fullName evidence="9">23S rRNA (uracil(1939)-C(5))-methyltransferase RlmD</fullName>
        <ecNumber evidence="9">2.1.1.190</ecNumber>
    </recommendedName>
    <alternativeName>
        <fullName evidence="9">23S rRNA(m5U1939)-methyltransferase</fullName>
    </alternativeName>
</protein>
<dbReference type="InterPro" id="IPR010280">
    <property type="entry name" value="U5_MeTrfase_fam"/>
</dbReference>
<keyword evidence="8 9" id="KW-0411">Iron-sulfur</keyword>
<sequence>MARIYRPPQRTKAPQPLSRNQPVTGLDHQGRGVVRTDQGARFIAGALPDEIISFQPLGKYEGTLTAIHQHSPLRVNPPCRFYASCGGCDLQHLQLAAQRDHKQQVVSELLQKFAGITAVNWLEPLQAAAWNYRQRTRLAVHWDPKRQSLRLGFRARGSKSIVEIDHCLVLSDQLNPLLAPLKQLLPGLKSVRELGHVELIAGVSERLVLLRLQQPPESADQALLQNFAEQQQVQVWLQVGADAAVRLARQDASEPAAPQYMSSGVRLNFTPGNFLQAHAELNQQLVAQAIAWLDPQPGEQVLDLFAGSGNFSIPLARKGAQVTAVEGIASMVSQLSENASRAGVQLEAVCADLEQPWKHPVLASQTVDKVLLDPARQGAANAIAEITARAPQRIIYVSCAPDTLARDAALLITKGYELRQAQIVDMFPQTHHIETLSWFERR</sequence>
<dbReference type="GO" id="GO:0005506">
    <property type="term" value="F:iron ion binding"/>
    <property type="evidence" value="ECO:0007669"/>
    <property type="project" value="UniProtKB-UniRule"/>
</dbReference>
<dbReference type="AlphaFoldDB" id="A0A094IVM7"/>
<comment type="caution">
    <text evidence="13">The sequence shown here is derived from an EMBL/GenBank/DDBJ whole genome shotgun (WGS) entry which is preliminary data.</text>
</comment>
<keyword evidence="1 9" id="KW-0004">4Fe-4S</keyword>
<dbReference type="PANTHER" id="PTHR11061:SF49">
    <property type="entry name" value="23S RRNA (URACIL(1939)-C(5))-METHYLTRANSFERASE RLMD"/>
    <property type="match status" value="1"/>
</dbReference>
<dbReference type="InterPro" id="IPR030391">
    <property type="entry name" value="MeTrfase_TrmA_CS"/>
</dbReference>
<keyword evidence="2 9" id="KW-0698">rRNA processing</keyword>
<dbReference type="OrthoDB" id="9804590at2"/>
<gene>
    <name evidence="9" type="primary">rlmD</name>
    <name evidence="13" type="ORF">IDSA_03365</name>
</gene>
<dbReference type="Gene3D" id="2.40.50.140">
    <property type="entry name" value="Nucleic acid-binding proteins"/>
    <property type="match status" value="1"/>
</dbReference>
<evidence type="ECO:0000256" key="3">
    <source>
        <dbReference type="ARBA" id="ARBA00022603"/>
    </source>
</evidence>
<accession>A0A094IVM7</accession>
<dbReference type="GO" id="GO:0070041">
    <property type="term" value="F:rRNA (uridine-C5-)-methyltransferase activity"/>
    <property type="evidence" value="ECO:0007669"/>
    <property type="project" value="UniProtKB-UniRule"/>
</dbReference>
<keyword evidence="7 9" id="KW-0408">Iron</keyword>
<feature type="binding site" evidence="9">
    <location>
        <position position="79"/>
    </location>
    <ligand>
        <name>[4Fe-4S] cluster</name>
        <dbReference type="ChEBI" id="CHEBI:49883"/>
    </ligand>
</feature>
<dbReference type="PANTHER" id="PTHR11061">
    <property type="entry name" value="RNA M5U METHYLTRANSFERASE"/>
    <property type="match status" value="1"/>
</dbReference>
<dbReference type="STRING" id="435908.IDSA_03365"/>
<dbReference type="CDD" id="cd02440">
    <property type="entry name" value="AdoMet_MTases"/>
    <property type="match status" value="1"/>
</dbReference>
<dbReference type="InterPro" id="IPR001566">
    <property type="entry name" value="23S_rRNA_MeTrfase_RlmD"/>
</dbReference>
<evidence type="ECO:0000256" key="9">
    <source>
        <dbReference type="HAMAP-Rule" id="MF_01010"/>
    </source>
</evidence>
<evidence type="ECO:0000256" key="7">
    <source>
        <dbReference type="ARBA" id="ARBA00023004"/>
    </source>
</evidence>
<dbReference type="NCBIfam" id="TIGR00479">
    <property type="entry name" value="rumA"/>
    <property type="match status" value="1"/>
</dbReference>
<feature type="binding site" evidence="9 10">
    <location>
        <position position="276"/>
    </location>
    <ligand>
        <name>S-adenosyl-L-methionine</name>
        <dbReference type="ChEBI" id="CHEBI:59789"/>
    </ligand>
</feature>
<dbReference type="GO" id="GO:0070475">
    <property type="term" value="P:rRNA base methylation"/>
    <property type="evidence" value="ECO:0007669"/>
    <property type="project" value="TreeGrafter"/>
</dbReference>
<dbReference type="PROSITE" id="PS51687">
    <property type="entry name" value="SAM_MT_RNA_M5U"/>
    <property type="match status" value="1"/>
</dbReference>
<feature type="binding site" evidence="9">
    <location>
        <position position="310"/>
    </location>
    <ligand>
        <name>S-adenosyl-L-methionine</name>
        <dbReference type="ChEBI" id="CHEBI:59789"/>
    </ligand>
</feature>
<evidence type="ECO:0000256" key="4">
    <source>
        <dbReference type="ARBA" id="ARBA00022679"/>
    </source>
</evidence>